<dbReference type="OrthoDB" id="5720311at2"/>
<protein>
    <submittedName>
        <fullName evidence="1">Uncharacterized protein</fullName>
    </submittedName>
</protein>
<dbReference type="Proteomes" id="UP000319499">
    <property type="component" value="Unassembled WGS sequence"/>
</dbReference>
<keyword evidence="2" id="KW-1185">Reference proteome</keyword>
<organism evidence="1 2">
    <name type="scientific">Apibacter muscae</name>
    <dbReference type="NCBI Taxonomy" id="2509004"/>
    <lineage>
        <taxon>Bacteria</taxon>
        <taxon>Pseudomonadati</taxon>
        <taxon>Bacteroidota</taxon>
        <taxon>Flavobacteriia</taxon>
        <taxon>Flavobacteriales</taxon>
        <taxon>Weeksellaceae</taxon>
        <taxon>Apibacter</taxon>
    </lineage>
</organism>
<evidence type="ECO:0000313" key="2">
    <source>
        <dbReference type="Proteomes" id="UP000319499"/>
    </source>
</evidence>
<dbReference type="RefSeq" id="WP_146293035.1">
    <property type="nucleotide sequence ID" value="NZ_SELH01000024.1"/>
</dbReference>
<proteinExistence type="predicted"/>
<gene>
    <name evidence="1" type="ORF">ETU09_08155</name>
</gene>
<name>A0A563DAW4_9FLAO</name>
<evidence type="ECO:0000313" key="1">
    <source>
        <dbReference type="EMBL" id="TWP27083.1"/>
    </source>
</evidence>
<dbReference type="AlphaFoldDB" id="A0A563DAW4"/>
<accession>A0A563DAW4</accession>
<dbReference type="EMBL" id="SELH01000024">
    <property type="protein sequence ID" value="TWP27083.1"/>
    <property type="molecule type" value="Genomic_DNA"/>
</dbReference>
<reference evidence="1 2" key="1">
    <citation type="submission" date="2019-02" db="EMBL/GenBank/DDBJ databases">
        <title>Apibacter muscae sp. nov.: a novel member of the house fly microbiota.</title>
        <authorList>
            <person name="Park R."/>
        </authorList>
    </citation>
    <scope>NUCLEOTIDE SEQUENCE [LARGE SCALE GENOMIC DNA]</scope>
    <source>
        <strain evidence="1 2">AL1</strain>
    </source>
</reference>
<sequence length="194" mass="21323">MAVTSLCAEIQRGQDLTCTSLDKRYYQQAIIINKNDIATYNITIDSKAGKYHVKFSLKEGKKGYLYRAMESGSSFSGSFDKSTTDQGMVQYLHKTNMIVQTADAEGKLAQHELDRGSFVVAMQFKTGGIEIYGMDYGLSSADYTNDLQANNGVNAIVLQSLETAQENSLPLIYESETPGGETADFDSLFENKAA</sequence>
<comment type="caution">
    <text evidence="1">The sequence shown here is derived from an EMBL/GenBank/DDBJ whole genome shotgun (WGS) entry which is preliminary data.</text>
</comment>